<reference evidence="1 2" key="1">
    <citation type="journal article" date="2018" name="Front. Plant Sci.">
        <title>Red Clover (Trifolium pratense) and Zigzag Clover (T. medium) - A Picture of Genomic Similarities and Differences.</title>
        <authorList>
            <person name="Dluhosova J."/>
            <person name="Istvanek J."/>
            <person name="Nedelnik J."/>
            <person name="Repkova J."/>
        </authorList>
    </citation>
    <scope>NUCLEOTIDE SEQUENCE [LARGE SCALE GENOMIC DNA]</scope>
    <source>
        <strain evidence="2">cv. 10/8</strain>
        <tissue evidence="1">Leaf</tissue>
    </source>
</reference>
<evidence type="ECO:0000313" key="2">
    <source>
        <dbReference type="Proteomes" id="UP000265520"/>
    </source>
</evidence>
<accession>A0A392VEF8</accession>
<keyword evidence="2" id="KW-1185">Reference proteome</keyword>
<sequence>MRALKSYVKDMDFKAIPIFLAQVSETKETGTVSGEFTISLYEVLARVHGVKIV</sequence>
<dbReference type="AlphaFoldDB" id="A0A392VEF8"/>
<feature type="non-terminal residue" evidence="1">
    <location>
        <position position="53"/>
    </location>
</feature>
<dbReference type="Proteomes" id="UP000265520">
    <property type="component" value="Unassembled WGS sequence"/>
</dbReference>
<name>A0A392VEF8_9FABA</name>
<organism evidence="1 2">
    <name type="scientific">Trifolium medium</name>
    <dbReference type="NCBI Taxonomy" id="97028"/>
    <lineage>
        <taxon>Eukaryota</taxon>
        <taxon>Viridiplantae</taxon>
        <taxon>Streptophyta</taxon>
        <taxon>Embryophyta</taxon>
        <taxon>Tracheophyta</taxon>
        <taxon>Spermatophyta</taxon>
        <taxon>Magnoliopsida</taxon>
        <taxon>eudicotyledons</taxon>
        <taxon>Gunneridae</taxon>
        <taxon>Pentapetalae</taxon>
        <taxon>rosids</taxon>
        <taxon>fabids</taxon>
        <taxon>Fabales</taxon>
        <taxon>Fabaceae</taxon>
        <taxon>Papilionoideae</taxon>
        <taxon>50 kb inversion clade</taxon>
        <taxon>NPAAA clade</taxon>
        <taxon>Hologalegina</taxon>
        <taxon>IRL clade</taxon>
        <taxon>Trifolieae</taxon>
        <taxon>Trifolium</taxon>
    </lineage>
</organism>
<evidence type="ECO:0000313" key="1">
    <source>
        <dbReference type="EMBL" id="MCI86768.1"/>
    </source>
</evidence>
<protein>
    <submittedName>
        <fullName evidence="1">ARM repeat protein</fullName>
    </submittedName>
</protein>
<comment type="caution">
    <text evidence="1">The sequence shown here is derived from an EMBL/GenBank/DDBJ whole genome shotgun (WGS) entry which is preliminary data.</text>
</comment>
<dbReference type="EMBL" id="LXQA011149107">
    <property type="protein sequence ID" value="MCI86768.1"/>
    <property type="molecule type" value="Genomic_DNA"/>
</dbReference>
<proteinExistence type="predicted"/>